<comment type="similarity">
    <text evidence="1 2">Belongs to the anti-sigma-factor antagonist family.</text>
</comment>
<reference evidence="3 4" key="1">
    <citation type="submission" date="2015-02" db="EMBL/GenBank/DDBJ databases">
        <title>Genome sequene of Rhodovulum sulfidophilum DSM 2351.</title>
        <authorList>
            <person name="Nagao N."/>
        </authorList>
    </citation>
    <scope>NUCLEOTIDE SEQUENCE [LARGE SCALE GENOMIC DNA]</scope>
    <source>
        <strain evidence="3 4">DSM 2351</strain>
    </source>
</reference>
<dbReference type="PROSITE" id="PS50801">
    <property type="entry name" value="STAS"/>
    <property type="match status" value="1"/>
</dbReference>
<dbReference type="GeneID" id="93537943"/>
<dbReference type="EMBL" id="AP014800">
    <property type="protein sequence ID" value="BAQ70780.1"/>
    <property type="molecule type" value="Genomic_DNA"/>
</dbReference>
<accession>A0A0D6B7K2</accession>
<evidence type="ECO:0000256" key="2">
    <source>
        <dbReference type="RuleBase" id="RU003749"/>
    </source>
</evidence>
<name>A0A0D6B7K2_RHOSU</name>
<dbReference type="Pfam" id="PF01740">
    <property type="entry name" value="STAS"/>
    <property type="match status" value="1"/>
</dbReference>
<dbReference type="CDD" id="cd07043">
    <property type="entry name" value="STAS_anti-anti-sigma_factors"/>
    <property type="match status" value="1"/>
</dbReference>
<dbReference type="OrthoDB" id="9796076at2"/>
<evidence type="ECO:0000256" key="1">
    <source>
        <dbReference type="ARBA" id="ARBA00009013"/>
    </source>
</evidence>
<evidence type="ECO:0000313" key="3">
    <source>
        <dbReference type="EMBL" id="BAQ70780.1"/>
    </source>
</evidence>
<dbReference type="eggNOG" id="COG1366">
    <property type="taxonomic scope" value="Bacteria"/>
</dbReference>
<dbReference type="KEGG" id="rsu:NHU_03648"/>
<dbReference type="GO" id="GO:0043856">
    <property type="term" value="F:anti-sigma factor antagonist activity"/>
    <property type="evidence" value="ECO:0007669"/>
    <property type="project" value="InterPro"/>
</dbReference>
<protein>
    <recommendedName>
        <fullName evidence="2">Anti-sigma factor antagonist</fullName>
    </recommendedName>
</protein>
<dbReference type="InterPro" id="IPR036513">
    <property type="entry name" value="STAS_dom_sf"/>
</dbReference>
<dbReference type="NCBIfam" id="TIGR00377">
    <property type="entry name" value="ant_ant_sig"/>
    <property type="match status" value="1"/>
</dbReference>
<dbReference type="AlphaFoldDB" id="A0A0D6B7K2"/>
<evidence type="ECO:0000313" key="4">
    <source>
        <dbReference type="Proteomes" id="UP000064912"/>
    </source>
</evidence>
<dbReference type="PANTHER" id="PTHR33495">
    <property type="entry name" value="ANTI-SIGMA FACTOR ANTAGONIST TM_1081-RELATED-RELATED"/>
    <property type="match status" value="1"/>
</dbReference>
<dbReference type="Proteomes" id="UP000064912">
    <property type="component" value="Chromosome"/>
</dbReference>
<dbReference type="InterPro" id="IPR003658">
    <property type="entry name" value="Anti-sigma_ant"/>
</dbReference>
<dbReference type="InterPro" id="IPR002645">
    <property type="entry name" value="STAS_dom"/>
</dbReference>
<proteinExistence type="inferred from homology"/>
<dbReference type="Gene3D" id="3.30.750.24">
    <property type="entry name" value="STAS domain"/>
    <property type="match status" value="1"/>
</dbReference>
<organism evidence="3 4">
    <name type="scientific">Rhodovulum sulfidophilum</name>
    <name type="common">Rhodobacter sulfidophilus</name>
    <dbReference type="NCBI Taxonomy" id="35806"/>
    <lineage>
        <taxon>Bacteria</taxon>
        <taxon>Pseudomonadati</taxon>
        <taxon>Pseudomonadota</taxon>
        <taxon>Alphaproteobacteria</taxon>
        <taxon>Rhodobacterales</taxon>
        <taxon>Paracoccaceae</taxon>
        <taxon>Rhodovulum</taxon>
    </lineage>
</organism>
<dbReference type="PATRIC" id="fig|35806.4.peg.3748"/>
<sequence>MKLQSQLRGDALHIVVDEERIDSAVAIRFKEAVREQAADGPGRVVLDLGRVDFLDSSGLGAVVSVMKLIGPGGKLELCNLTPNVDKVFRLTRMDRVFTIHDSLDSAFPERQGIA</sequence>
<dbReference type="RefSeq" id="WP_042457164.1">
    <property type="nucleotide sequence ID" value="NZ_CP015421.1"/>
</dbReference>
<dbReference type="SUPFAM" id="SSF52091">
    <property type="entry name" value="SpoIIaa-like"/>
    <property type="match status" value="1"/>
</dbReference>
<gene>
    <name evidence="3" type="ORF">NHU_03648</name>
</gene>